<dbReference type="Pfam" id="PF09084">
    <property type="entry name" value="NMT1"/>
    <property type="match status" value="1"/>
</dbReference>
<dbReference type="EMBL" id="CR543861">
    <property type="protein sequence ID" value="CAG68451.1"/>
    <property type="molecule type" value="Genomic_DNA"/>
</dbReference>
<proteinExistence type="predicted"/>
<evidence type="ECO:0000256" key="1">
    <source>
        <dbReference type="SAM" id="Phobius"/>
    </source>
</evidence>
<reference evidence="3 4" key="1">
    <citation type="journal article" date="2004" name="Nucleic Acids Res.">
        <title>Unique features revealed by the genome sequence of Acinetobacter sp. ADP1, a versatile and naturally transformation competent bacterium.</title>
        <authorList>
            <person name="Barbe V."/>
            <person name="Vallenet D."/>
            <person name="Fonknechten N."/>
            <person name="Kreimeyer A."/>
            <person name="Oztas S."/>
            <person name="Labarre L."/>
            <person name="Cruveiller S."/>
            <person name="Robert C."/>
            <person name="Duprat S."/>
            <person name="Wincker P."/>
            <person name="Ornston L.N."/>
            <person name="Weissenbach J."/>
            <person name="Marliere P."/>
            <person name="Cohen G.N."/>
            <person name="Medigue C."/>
        </authorList>
    </citation>
    <scope>NUCLEOTIDE SEQUENCE [LARGE SCALE GENOMIC DNA]</scope>
    <source>
        <strain evidence="4">ATCC 33305 / BD413 / ADP1</strain>
    </source>
</reference>
<keyword evidence="1" id="KW-1133">Transmembrane helix</keyword>
<sequence>MSLSSDVVYVVEKNDMATLSKHNRLIWIIPALILVALLLFIFKPSSSASSKTTNQNEDIVKIRIAVPDLSSSERHSSGTPLIDYIYLNQLLEKEFAKKNIQIEWQFFKGAGPVINEALANKQLDFAFLGDLAAIIGKSNQVDTTLLMATGRHIDAYLGVLPNKGYTSLEQLRGKRIAIFQGTAMQLSFDQFIERYGFTEKDFRIINLDPTAANAALAAKQIDASWGLMSILALKQQKIVEVPLSTGQRQDGAGTIQSGLVGRREFIQQHPELTQTLVNTVLQSAHWVSQPENRDNAIQLVTKNAGLPTELYTLSLQDKALKTVYSPLLDEYYLGHLQQGVQTALNAKLIKRNVDVKQWQNPEFIEQGIQQLNYENYWEPSKE</sequence>
<gene>
    <name evidence="3" type="primary">atsR</name>
    <name evidence="3" type="ordered locus">ACIAD1601</name>
</gene>
<dbReference type="AlphaFoldDB" id="Q6FBW0"/>
<dbReference type="Proteomes" id="UP000000430">
    <property type="component" value="Chromosome"/>
</dbReference>
<protein>
    <submittedName>
        <fullName evidence="3">Sulfate ester binding protein (ABC superfamily, peri_bind)</fullName>
    </submittedName>
</protein>
<keyword evidence="1" id="KW-0472">Membrane</keyword>
<feature type="domain" description="SsuA/THI5-like" evidence="2">
    <location>
        <begin position="114"/>
        <end position="289"/>
    </location>
</feature>
<name>Q6FBW0_ACIAD</name>
<dbReference type="eggNOG" id="COG0715">
    <property type="taxonomic scope" value="Bacteria"/>
</dbReference>
<evidence type="ECO:0000313" key="3">
    <source>
        <dbReference type="EMBL" id="CAG68451.1"/>
    </source>
</evidence>
<evidence type="ECO:0000313" key="4">
    <source>
        <dbReference type="Proteomes" id="UP000000430"/>
    </source>
</evidence>
<evidence type="ECO:0000259" key="2">
    <source>
        <dbReference type="Pfam" id="PF09084"/>
    </source>
</evidence>
<keyword evidence="1" id="KW-0812">Transmembrane</keyword>
<dbReference type="SUPFAM" id="SSF53850">
    <property type="entry name" value="Periplasmic binding protein-like II"/>
    <property type="match status" value="1"/>
</dbReference>
<dbReference type="KEGG" id="aci:ACIAD1601"/>
<feature type="transmembrane region" description="Helical" evidence="1">
    <location>
        <begin position="25"/>
        <end position="42"/>
    </location>
</feature>
<dbReference type="HOGENOM" id="CLU_028871_12_2_6"/>
<organism evidence="3 4">
    <name type="scientific">Acinetobacter baylyi (strain ATCC 33305 / BD413 / ADP1)</name>
    <dbReference type="NCBI Taxonomy" id="62977"/>
    <lineage>
        <taxon>Bacteria</taxon>
        <taxon>Pseudomonadati</taxon>
        <taxon>Pseudomonadota</taxon>
        <taxon>Gammaproteobacteria</taxon>
        <taxon>Moraxellales</taxon>
        <taxon>Moraxellaceae</taxon>
        <taxon>Acinetobacter</taxon>
    </lineage>
</organism>
<dbReference type="InterPro" id="IPR015168">
    <property type="entry name" value="SsuA/THI5"/>
</dbReference>
<accession>Q6FBW0</accession>
<dbReference type="PANTHER" id="PTHR30024:SF21">
    <property type="entry name" value="ABC TRANSPORTER SUBSTRATE-BINDING PROTEIN"/>
    <property type="match status" value="1"/>
</dbReference>
<dbReference type="Gene3D" id="3.40.190.10">
    <property type="entry name" value="Periplasmic binding protein-like II"/>
    <property type="match status" value="2"/>
</dbReference>
<dbReference type="STRING" id="202950.GCA_001485005_01980"/>
<dbReference type="PANTHER" id="PTHR30024">
    <property type="entry name" value="ALIPHATIC SULFONATES-BINDING PROTEIN-RELATED"/>
    <property type="match status" value="1"/>
</dbReference>